<comment type="caution">
    <text evidence="3">The sequence shown here is derived from an EMBL/GenBank/DDBJ whole genome shotgun (WGS) entry which is preliminary data.</text>
</comment>
<dbReference type="Proteomes" id="UP000053372">
    <property type="component" value="Unassembled WGS sequence"/>
</dbReference>
<comment type="similarity">
    <text evidence="1">Belongs to the short-chain dehydrogenases/reductases (SDR) family.</text>
</comment>
<reference evidence="3 4" key="1">
    <citation type="journal article" date="2015" name="Genome Announc.">
        <title>Draft Genome of the Euendolithic (true boring) Cyanobacterium Mastigocoleus testarum strain BC008.</title>
        <authorList>
            <person name="Guida B.S."/>
            <person name="Garcia-Pichel F."/>
        </authorList>
    </citation>
    <scope>NUCLEOTIDE SEQUENCE [LARGE SCALE GENOMIC DNA]</scope>
    <source>
        <strain evidence="3 4">BC008</strain>
    </source>
</reference>
<dbReference type="InterPro" id="IPR036291">
    <property type="entry name" value="NAD(P)-bd_dom_sf"/>
</dbReference>
<dbReference type="FunFam" id="3.40.50.720:FF:000084">
    <property type="entry name" value="Short-chain dehydrogenase reductase"/>
    <property type="match status" value="1"/>
</dbReference>
<protein>
    <recommendedName>
        <fullName evidence="5">3-ketoacyl-ACP reductase</fullName>
    </recommendedName>
</protein>
<dbReference type="SUPFAM" id="SSF51735">
    <property type="entry name" value="NAD(P)-binding Rossmann-fold domains"/>
    <property type="match status" value="1"/>
</dbReference>
<dbReference type="Gene3D" id="3.40.50.720">
    <property type="entry name" value="NAD(P)-binding Rossmann-like Domain"/>
    <property type="match status" value="1"/>
</dbReference>
<organism evidence="3 4">
    <name type="scientific">Mastigocoleus testarum BC008</name>
    <dbReference type="NCBI Taxonomy" id="371196"/>
    <lineage>
        <taxon>Bacteria</taxon>
        <taxon>Bacillati</taxon>
        <taxon>Cyanobacteriota</taxon>
        <taxon>Cyanophyceae</taxon>
        <taxon>Nostocales</taxon>
        <taxon>Hapalosiphonaceae</taxon>
        <taxon>Mastigocoleus</taxon>
    </lineage>
</organism>
<evidence type="ECO:0000313" key="4">
    <source>
        <dbReference type="Proteomes" id="UP000053372"/>
    </source>
</evidence>
<dbReference type="PANTHER" id="PTHR48107">
    <property type="entry name" value="NADPH-DEPENDENT ALDEHYDE REDUCTASE-LIKE PROTEIN, CHLOROPLASTIC-RELATED"/>
    <property type="match status" value="1"/>
</dbReference>
<keyword evidence="4" id="KW-1185">Reference proteome</keyword>
<accession>A0A0V7ZBK0</accession>
<dbReference type="EMBL" id="LMTZ01000168">
    <property type="protein sequence ID" value="KST61892.1"/>
    <property type="molecule type" value="Genomic_DNA"/>
</dbReference>
<evidence type="ECO:0000256" key="1">
    <source>
        <dbReference type="ARBA" id="ARBA00006484"/>
    </source>
</evidence>
<sequence>MNTISGKIAIITGGSGGIGSAVCLKLAELGAKVVVHYGGSKDAAEKVVSKIKEQNGEAIALQANLSVSTDVVKLFEQTEQQLGKPDIVVNFAGTGDVGKLAEMDEAAFDKVFGLNTKGTFFCMKEAAKRLKDNGRIVTVSSGLVVRPQPGFSLYIGSKAAVESMSKVLAMELGDRNITVNVVSPGPTETEMYANSGDDAQAAAAQSPFNRIGQPKDIADVVAFVVSDDCRWMTGHVFQVGGGYV</sequence>
<dbReference type="GO" id="GO:0016614">
    <property type="term" value="F:oxidoreductase activity, acting on CH-OH group of donors"/>
    <property type="evidence" value="ECO:0007669"/>
    <property type="project" value="UniProtKB-ARBA"/>
</dbReference>
<dbReference type="RefSeq" id="WP_027846090.1">
    <property type="nucleotide sequence ID" value="NZ_LMTZ01000168.1"/>
</dbReference>
<dbReference type="PANTHER" id="PTHR48107:SF7">
    <property type="entry name" value="RE15974P"/>
    <property type="match status" value="1"/>
</dbReference>
<evidence type="ECO:0008006" key="5">
    <source>
        <dbReference type="Google" id="ProtNLM"/>
    </source>
</evidence>
<gene>
    <name evidence="3" type="ORF">BC008_07550</name>
</gene>
<dbReference type="OrthoDB" id="198783at2"/>
<evidence type="ECO:0000313" key="3">
    <source>
        <dbReference type="EMBL" id="KST61892.1"/>
    </source>
</evidence>
<evidence type="ECO:0000256" key="2">
    <source>
        <dbReference type="ARBA" id="ARBA00023002"/>
    </source>
</evidence>
<dbReference type="PRINTS" id="PR00081">
    <property type="entry name" value="GDHRDH"/>
</dbReference>
<proteinExistence type="inferred from homology"/>
<dbReference type="PRINTS" id="PR00080">
    <property type="entry name" value="SDRFAMILY"/>
</dbReference>
<dbReference type="Pfam" id="PF13561">
    <property type="entry name" value="adh_short_C2"/>
    <property type="match status" value="1"/>
</dbReference>
<name>A0A0V7ZBK0_9CYAN</name>
<dbReference type="InterPro" id="IPR002347">
    <property type="entry name" value="SDR_fam"/>
</dbReference>
<dbReference type="AlphaFoldDB" id="A0A0V7ZBK0"/>
<keyword evidence="2" id="KW-0560">Oxidoreductase</keyword>